<keyword evidence="8" id="KW-0902">Two-component regulatory system</keyword>
<dbReference type="InterPro" id="IPR036890">
    <property type="entry name" value="HATPase_C_sf"/>
</dbReference>
<feature type="domain" description="Signal transduction histidine kinase subgroup 3 dimerisation and phosphoacceptor" evidence="12">
    <location>
        <begin position="186"/>
        <end position="251"/>
    </location>
</feature>
<dbReference type="Pfam" id="PF07730">
    <property type="entry name" value="HisKA_3"/>
    <property type="match status" value="1"/>
</dbReference>
<evidence type="ECO:0000256" key="4">
    <source>
        <dbReference type="ARBA" id="ARBA00022679"/>
    </source>
</evidence>
<evidence type="ECO:0000313" key="14">
    <source>
        <dbReference type="EMBL" id="MBE1606771.1"/>
    </source>
</evidence>
<comment type="caution">
    <text evidence="14">The sequence shown here is derived from an EMBL/GenBank/DDBJ whole genome shotgun (WGS) entry which is preliminary data.</text>
</comment>
<keyword evidence="6 14" id="KW-0418">Kinase</keyword>
<evidence type="ECO:0000259" key="11">
    <source>
        <dbReference type="Pfam" id="PF02518"/>
    </source>
</evidence>
<dbReference type="Gene3D" id="3.30.565.10">
    <property type="entry name" value="Histidine kinase-like ATPase, C-terminal domain"/>
    <property type="match status" value="1"/>
</dbReference>
<protein>
    <recommendedName>
        <fullName evidence="2">histidine kinase</fullName>
        <ecNumber evidence="2">2.7.13.3</ecNumber>
    </recommendedName>
</protein>
<feature type="transmembrane region" description="Helical" evidence="10">
    <location>
        <begin position="130"/>
        <end position="150"/>
    </location>
</feature>
<dbReference type="InterPro" id="IPR055558">
    <property type="entry name" value="DUF7134"/>
</dbReference>
<evidence type="ECO:0000256" key="1">
    <source>
        <dbReference type="ARBA" id="ARBA00000085"/>
    </source>
</evidence>
<evidence type="ECO:0000259" key="13">
    <source>
        <dbReference type="Pfam" id="PF23539"/>
    </source>
</evidence>
<dbReference type="PANTHER" id="PTHR24421">
    <property type="entry name" value="NITRATE/NITRITE SENSOR PROTEIN NARX-RELATED"/>
    <property type="match status" value="1"/>
</dbReference>
<dbReference type="Pfam" id="PF23539">
    <property type="entry name" value="DUF7134"/>
    <property type="match status" value="1"/>
</dbReference>
<keyword evidence="7" id="KW-0067">ATP-binding</keyword>
<organism evidence="14 15">
    <name type="scientific">Actinopolymorpha pittospori</name>
    <dbReference type="NCBI Taxonomy" id="648752"/>
    <lineage>
        <taxon>Bacteria</taxon>
        <taxon>Bacillati</taxon>
        <taxon>Actinomycetota</taxon>
        <taxon>Actinomycetes</taxon>
        <taxon>Propionibacteriales</taxon>
        <taxon>Actinopolymorphaceae</taxon>
        <taxon>Actinopolymorpha</taxon>
    </lineage>
</organism>
<dbReference type="AlphaFoldDB" id="A0A927MTT0"/>
<dbReference type="EC" id="2.7.13.3" evidence="2"/>
<evidence type="ECO:0000256" key="2">
    <source>
        <dbReference type="ARBA" id="ARBA00012438"/>
    </source>
</evidence>
<comment type="catalytic activity">
    <reaction evidence="1">
        <text>ATP + protein L-histidine = ADP + protein N-phospho-L-histidine.</text>
        <dbReference type="EC" id="2.7.13.3"/>
    </reaction>
</comment>
<feature type="domain" description="Histidine kinase/HSP90-like ATPase" evidence="11">
    <location>
        <begin position="305"/>
        <end position="395"/>
    </location>
</feature>
<evidence type="ECO:0000259" key="12">
    <source>
        <dbReference type="Pfam" id="PF07730"/>
    </source>
</evidence>
<dbReference type="EMBL" id="JADBEM010000001">
    <property type="protein sequence ID" value="MBE1606771.1"/>
    <property type="molecule type" value="Genomic_DNA"/>
</dbReference>
<feature type="transmembrane region" description="Helical" evidence="10">
    <location>
        <begin position="33"/>
        <end position="52"/>
    </location>
</feature>
<dbReference type="InterPro" id="IPR011712">
    <property type="entry name" value="Sig_transdc_His_kin_sub3_dim/P"/>
</dbReference>
<keyword evidence="3" id="KW-0597">Phosphoprotein</keyword>
<dbReference type="Gene3D" id="1.20.5.1930">
    <property type="match status" value="1"/>
</dbReference>
<evidence type="ECO:0000256" key="8">
    <source>
        <dbReference type="ARBA" id="ARBA00023012"/>
    </source>
</evidence>
<evidence type="ECO:0000256" key="5">
    <source>
        <dbReference type="ARBA" id="ARBA00022741"/>
    </source>
</evidence>
<dbReference type="RefSeq" id="WP_202896393.1">
    <property type="nucleotide sequence ID" value="NZ_BAABJL010000109.1"/>
</dbReference>
<dbReference type="Proteomes" id="UP000638648">
    <property type="component" value="Unassembled WGS sequence"/>
</dbReference>
<dbReference type="GO" id="GO:0005524">
    <property type="term" value="F:ATP binding"/>
    <property type="evidence" value="ECO:0007669"/>
    <property type="project" value="UniProtKB-KW"/>
</dbReference>
<dbReference type="GO" id="GO:0046983">
    <property type="term" value="F:protein dimerization activity"/>
    <property type="evidence" value="ECO:0007669"/>
    <property type="project" value="InterPro"/>
</dbReference>
<keyword evidence="10" id="KW-1133">Transmembrane helix</keyword>
<accession>A0A927MTT0</accession>
<keyword evidence="4" id="KW-0808">Transferase</keyword>
<dbReference type="SUPFAM" id="SSF55874">
    <property type="entry name" value="ATPase domain of HSP90 chaperone/DNA topoisomerase II/histidine kinase"/>
    <property type="match status" value="1"/>
</dbReference>
<feature type="transmembrane region" description="Helical" evidence="10">
    <location>
        <begin position="104"/>
        <end position="124"/>
    </location>
</feature>
<keyword evidence="10" id="KW-0472">Membrane</keyword>
<evidence type="ECO:0000256" key="6">
    <source>
        <dbReference type="ARBA" id="ARBA00022777"/>
    </source>
</evidence>
<evidence type="ECO:0000256" key="7">
    <source>
        <dbReference type="ARBA" id="ARBA00022840"/>
    </source>
</evidence>
<evidence type="ECO:0000256" key="10">
    <source>
        <dbReference type="SAM" id="Phobius"/>
    </source>
</evidence>
<reference evidence="14" key="1">
    <citation type="submission" date="2020-10" db="EMBL/GenBank/DDBJ databases">
        <title>Sequencing the genomes of 1000 actinobacteria strains.</title>
        <authorList>
            <person name="Klenk H.-P."/>
        </authorList>
    </citation>
    <scope>NUCLEOTIDE SEQUENCE</scope>
    <source>
        <strain evidence="14">DSM 45354</strain>
    </source>
</reference>
<keyword evidence="15" id="KW-1185">Reference proteome</keyword>
<dbReference type="InterPro" id="IPR050482">
    <property type="entry name" value="Sensor_HK_TwoCompSys"/>
</dbReference>
<dbReference type="InterPro" id="IPR003594">
    <property type="entry name" value="HATPase_dom"/>
</dbReference>
<dbReference type="GO" id="GO:0000155">
    <property type="term" value="F:phosphorelay sensor kinase activity"/>
    <property type="evidence" value="ECO:0007669"/>
    <property type="project" value="InterPro"/>
</dbReference>
<keyword evidence="10" id="KW-0812">Transmembrane</keyword>
<sequence length="406" mass="43650">MLGSIYDWPRRRPYVVDGILTAFLGLSTVPTGFATDGVVGGLLSVGMIAPLFWRRSRPARTYAVVALSCFAEVLFLEKPMTANVGYLFILYSVSAYARQNSVRYTALGVGVIGSFLGPLDWGILQTSDDAADVLLPGTALAILVAFIWTFGDLMRTRRAYVGQLEERARRLEFERDQQARLARSAERARIARELHDVIAHSLSVVVAQADGGLYAGEKNADAARTALATIGQTSRQALSEMRRLLGVLRTEGEPDPGPPEGAAPDRAPQPSLAQLPDLIAQVRASGLPIDVRVTGDERPLAGGTELAAYRIVQEALTNTLKHGGPQAAAAVRLDYARDTLNIHVLDNGRGLSAHSDGQGHGIHGMQERIAVYGGVLRAGPRNGGGFEVVAQLPLSAEERRRGAKRE</sequence>
<feature type="domain" description="DUF7134" evidence="13">
    <location>
        <begin position="5"/>
        <end position="158"/>
    </location>
</feature>
<evidence type="ECO:0000256" key="9">
    <source>
        <dbReference type="SAM" id="MobiDB-lite"/>
    </source>
</evidence>
<proteinExistence type="predicted"/>
<name>A0A927MTT0_9ACTN</name>
<dbReference type="GO" id="GO:0016020">
    <property type="term" value="C:membrane"/>
    <property type="evidence" value="ECO:0007669"/>
    <property type="project" value="InterPro"/>
</dbReference>
<dbReference type="PANTHER" id="PTHR24421:SF10">
    <property type="entry name" value="NITRATE_NITRITE SENSOR PROTEIN NARQ"/>
    <property type="match status" value="1"/>
</dbReference>
<evidence type="ECO:0000256" key="3">
    <source>
        <dbReference type="ARBA" id="ARBA00022553"/>
    </source>
</evidence>
<feature type="region of interest" description="Disordered" evidence="9">
    <location>
        <begin position="249"/>
        <end position="270"/>
    </location>
</feature>
<gene>
    <name evidence="14" type="ORF">HEB94_003619</name>
</gene>
<dbReference type="CDD" id="cd16917">
    <property type="entry name" value="HATPase_UhpB-NarQ-NarX-like"/>
    <property type="match status" value="1"/>
</dbReference>
<keyword evidence="5" id="KW-0547">Nucleotide-binding</keyword>
<evidence type="ECO:0000313" key="15">
    <source>
        <dbReference type="Proteomes" id="UP000638648"/>
    </source>
</evidence>
<dbReference type="Pfam" id="PF02518">
    <property type="entry name" value="HATPase_c"/>
    <property type="match status" value="1"/>
</dbReference>